<accession>A0A4V6S247</accession>
<dbReference type="Proteomes" id="UP000308528">
    <property type="component" value="Unassembled WGS sequence"/>
</dbReference>
<dbReference type="PROSITE" id="PS51257">
    <property type="entry name" value="PROKAR_LIPOPROTEIN"/>
    <property type="match status" value="1"/>
</dbReference>
<proteinExistence type="predicted"/>
<organism evidence="2 3">
    <name type="scientific">Neolewinella litorea</name>
    <dbReference type="NCBI Taxonomy" id="2562452"/>
    <lineage>
        <taxon>Bacteria</taxon>
        <taxon>Pseudomonadati</taxon>
        <taxon>Bacteroidota</taxon>
        <taxon>Saprospiria</taxon>
        <taxon>Saprospirales</taxon>
        <taxon>Lewinellaceae</taxon>
        <taxon>Neolewinella</taxon>
    </lineage>
</organism>
<keyword evidence="3" id="KW-1185">Reference proteome</keyword>
<dbReference type="AlphaFoldDB" id="A0A4V6S247"/>
<dbReference type="RefSeq" id="WP_136459486.1">
    <property type="nucleotide sequence ID" value="NZ_SRSF01000004.1"/>
</dbReference>
<evidence type="ECO:0000313" key="2">
    <source>
        <dbReference type="EMBL" id="THH39353.1"/>
    </source>
</evidence>
<feature type="chain" id="PRO_5020402774" evidence="1">
    <location>
        <begin position="20"/>
        <end position="284"/>
    </location>
</feature>
<evidence type="ECO:0000256" key="1">
    <source>
        <dbReference type="SAM" id="SignalP"/>
    </source>
</evidence>
<feature type="signal peptide" evidence="1">
    <location>
        <begin position="1"/>
        <end position="19"/>
    </location>
</feature>
<reference evidence="2 3" key="1">
    <citation type="submission" date="2019-04" db="EMBL/GenBank/DDBJ databases">
        <title>Lewinella litorea sp. nov., isolated from a marine sand.</title>
        <authorList>
            <person name="Yoon J.-H."/>
        </authorList>
    </citation>
    <scope>NUCLEOTIDE SEQUENCE [LARGE SCALE GENOMIC DNA]</scope>
    <source>
        <strain evidence="2 3">HSMS-39</strain>
    </source>
</reference>
<sequence>MLRLLVLLLPVLGLTSCPADIEVAPAVVTVDGFALTVTEGQGAPTTAITEVWAFADDEFLGVFPLPARIPVYRLGPVSLRLEAGIRQDGRSVTPDIYPFYTPSLHNLDLNSNASVALGILPIAYRPETVFGFVEGFEPETARVFTDRLSGTEGLVVQTEVVRSGAAAGAVYLTDSNRLVEIATDRAYGGLNELPINVWLEVDFRSDAPTVFGVIGQEGGLPVRVFDPGFLPRAEWTKIYFNLSSVVGAADLPEVRVAFSTLLGAELTRGTLYLDNIKLLYLPPR</sequence>
<dbReference type="EMBL" id="SRSF01000004">
    <property type="protein sequence ID" value="THH39353.1"/>
    <property type="molecule type" value="Genomic_DNA"/>
</dbReference>
<dbReference type="OrthoDB" id="1491784at2"/>
<evidence type="ECO:0000313" key="3">
    <source>
        <dbReference type="Proteomes" id="UP000308528"/>
    </source>
</evidence>
<protein>
    <submittedName>
        <fullName evidence="2">Uncharacterized protein</fullName>
    </submittedName>
</protein>
<gene>
    <name evidence="2" type="ORF">E4021_11400</name>
</gene>
<name>A0A4V6S247_9BACT</name>
<comment type="caution">
    <text evidence="2">The sequence shown here is derived from an EMBL/GenBank/DDBJ whole genome shotgun (WGS) entry which is preliminary data.</text>
</comment>
<keyword evidence="1" id="KW-0732">Signal</keyword>